<protein>
    <recommendedName>
        <fullName evidence="4">Cysteine-rich secretory protein family protein</fullName>
    </recommendedName>
</protein>
<dbReference type="RefSeq" id="WP_301129468.1">
    <property type="nucleotide sequence ID" value="NZ_JAUHPV010000007.1"/>
</dbReference>
<dbReference type="EMBL" id="JAUHPV010000007">
    <property type="protein sequence ID" value="MDN4473693.1"/>
    <property type="molecule type" value="Genomic_DNA"/>
</dbReference>
<dbReference type="InterPro" id="IPR035940">
    <property type="entry name" value="CAP_sf"/>
</dbReference>
<dbReference type="Proteomes" id="UP001172738">
    <property type="component" value="Unassembled WGS sequence"/>
</dbReference>
<evidence type="ECO:0000256" key="1">
    <source>
        <dbReference type="SAM" id="MobiDB-lite"/>
    </source>
</evidence>
<organism evidence="2 3">
    <name type="scientific">Demequina zhanjiangensis</name>
    <dbReference type="NCBI Taxonomy" id="3051659"/>
    <lineage>
        <taxon>Bacteria</taxon>
        <taxon>Bacillati</taxon>
        <taxon>Actinomycetota</taxon>
        <taxon>Actinomycetes</taxon>
        <taxon>Micrococcales</taxon>
        <taxon>Demequinaceae</taxon>
        <taxon>Demequina</taxon>
    </lineage>
</organism>
<reference evidence="2" key="1">
    <citation type="submission" date="2023-06" db="EMBL/GenBank/DDBJ databases">
        <title>SYSU T00b26.</title>
        <authorList>
            <person name="Gao L."/>
            <person name="Fang B.-Z."/>
            <person name="Li W.-J."/>
        </authorList>
    </citation>
    <scope>NUCLEOTIDE SEQUENCE</scope>
    <source>
        <strain evidence="2">SYSU T00b26</strain>
    </source>
</reference>
<evidence type="ECO:0008006" key="4">
    <source>
        <dbReference type="Google" id="ProtNLM"/>
    </source>
</evidence>
<feature type="compositionally biased region" description="Low complexity" evidence="1">
    <location>
        <begin position="248"/>
        <end position="271"/>
    </location>
</feature>
<keyword evidence="3" id="KW-1185">Reference proteome</keyword>
<comment type="caution">
    <text evidence="2">The sequence shown here is derived from an EMBL/GenBank/DDBJ whole genome shotgun (WGS) entry which is preliminary data.</text>
</comment>
<feature type="region of interest" description="Disordered" evidence="1">
    <location>
        <begin position="233"/>
        <end position="271"/>
    </location>
</feature>
<gene>
    <name evidence="2" type="ORF">QQX04_11875</name>
</gene>
<proteinExistence type="predicted"/>
<evidence type="ECO:0000313" key="3">
    <source>
        <dbReference type="Proteomes" id="UP001172738"/>
    </source>
</evidence>
<dbReference type="Gene3D" id="3.40.33.10">
    <property type="entry name" value="CAP"/>
    <property type="match status" value="1"/>
</dbReference>
<evidence type="ECO:0000313" key="2">
    <source>
        <dbReference type="EMBL" id="MDN4473693.1"/>
    </source>
</evidence>
<accession>A0ABT8G3J1</accession>
<name>A0ABT8G3J1_9MICO</name>
<sequence>MTVTRRRLVVGSVIALAITAGLVFSAVAQHRAEQELQASIEALDPLRAECREARAHMREEQVAASEALETTTLTQDIAEVDALAATLDEAVTLDLCDMGPGDSVEANEDVATWLSSTRASAEMIQDALAGGQEALAAAEADAAAARAAESYGIQASAAEAAAKEARALLAESAGAVVDATTVEVLRATIRAVEDSLAVQPADDADAAWFEARERALADATELLESRSDAVEESHAAWEKAQATARSAPSSSGTSGSGSSTGSSSGSGSSPSVTYAKGSAAEFCAVLNAARTSNGVAAFSRCGESSSQVAHAQDMARSGSIWHTGGENIVGYAGSMSSLMSAFMGSSQHRDLILSGGSPASVGCYWRHESRTSEVFCSAAFSF</sequence>